<keyword evidence="1" id="KW-1133">Transmembrane helix</keyword>
<feature type="transmembrane region" description="Helical" evidence="1">
    <location>
        <begin position="77"/>
        <end position="95"/>
    </location>
</feature>
<organism evidence="2 3">
    <name type="scientific">Corynebacterium provencense</name>
    <dbReference type="NCBI Taxonomy" id="1737425"/>
    <lineage>
        <taxon>Bacteria</taxon>
        <taxon>Bacillati</taxon>
        <taxon>Actinomycetota</taxon>
        <taxon>Actinomycetes</taxon>
        <taxon>Mycobacteriales</taxon>
        <taxon>Corynebacteriaceae</taxon>
        <taxon>Corynebacterium</taxon>
    </lineage>
</organism>
<keyword evidence="1" id="KW-0812">Transmembrane</keyword>
<dbReference type="Gene3D" id="1.20.1250.20">
    <property type="entry name" value="MFS general substrate transporter like domains"/>
    <property type="match status" value="1"/>
</dbReference>
<keyword evidence="3" id="KW-1185">Reference proteome</keyword>
<keyword evidence="1" id="KW-0472">Membrane</keyword>
<dbReference type="AlphaFoldDB" id="A0A2Z3YYF5"/>
<gene>
    <name evidence="2" type="ORF">Csp1_15580</name>
</gene>
<evidence type="ECO:0000256" key="1">
    <source>
        <dbReference type="SAM" id="Phobius"/>
    </source>
</evidence>
<dbReference type="SUPFAM" id="SSF103473">
    <property type="entry name" value="MFS general substrate transporter"/>
    <property type="match status" value="1"/>
</dbReference>
<evidence type="ECO:0008006" key="4">
    <source>
        <dbReference type="Google" id="ProtNLM"/>
    </source>
</evidence>
<dbReference type="InterPro" id="IPR036259">
    <property type="entry name" value="MFS_trans_sf"/>
</dbReference>
<feature type="transmembrane region" description="Helical" evidence="1">
    <location>
        <begin position="7"/>
        <end position="31"/>
    </location>
</feature>
<dbReference type="EMBL" id="CP024988">
    <property type="protein sequence ID" value="AWT26343.1"/>
    <property type="molecule type" value="Genomic_DNA"/>
</dbReference>
<dbReference type="Proteomes" id="UP000247696">
    <property type="component" value="Chromosome"/>
</dbReference>
<dbReference type="KEGG" id="cpre:Csp1_15580"/>
<sequence>MRRGRCGFLIPAVALLALVMLAGGFVFPVMMTTLQSRAGAARGTVSSLSNVAMYGGTTIGAAVAGPLFAATPQFSGVAILAVVAFLVSLVLFSRVREA</sequence>
<evidence type="ECO:0000313" key="2">
    <source>
        <dbReference type="EMBL" id="AWT26343.1"/>
    </source>
</evidence>
<protein>
    <recommendedName>
        <fullName evidence="4">Major facilitator superfamily (MFS) profile domain-containing protein</fullName>
    </recommendedName>
</protein>
<reference evidence="3" key="1">
    <citation type="submission" date="2017-11" db="EMBL/GenBank/DDBJ databases">
        <title>Otitis media/interna in a cat caused by the recently described species Corynebacterium provencense.</title>
        <authorList>
            <person name="Kittl S."/>
            <person name="Brodard I."/>
            <person name="Rychener L."/>
            <person name="Jores J."/>
            <person name="Roosje P."/>
            <person name="Gobeli Brawand S."/>
        </authorList>
    </citation>
    <scope>NUCLEOTIDE SEQUENCE [LARGE SCALE GENOMIC DNA]</scope>
    <source>
        <strain evidence="3">17KM38</strain>
    </source>
</reference>
<name>A0A2Z3YYF5_9CORY</name>
<evidence type="ECO:0000313" key="3">
    <source>
        <dbReference type="Proteomes" id="UP000247696"/>
    </source>
</evidence>
<accession>A0A2Z3YYF5</accession>
<proteinExistence type="predicted"/>
<dbReference type="RefSeq" id="WP_193867104.1">
    <property type="nucleotide sequence ID" value="NZ_CP024988.1"/>
</dbReference>